<feature type="transmembrane region" description="Helical" evidence="1">
    <location>
        <begin position="39"/>
        <end position="60"/>
    </location>
</feature>
<evidence type="ECO:0000313" key="3">
    <source>
        <dbReference type="Proteomes" id="UP000286806"/>
    </source>
</evidence>
<evidence type="ECO:0000256" key="1">
    <source>
        <dbReference type="SAM" id="Phobius"/>
    </source>
</evidence>
<comment type="caution">
    <text evidence="2">The sequence shown here is derived from an EMBL/GenBank/DDBJ whole genome shotgun (WGS) entry which is preliminary data.</text>
</comment>
<sequence length="134" mass="15093">MAENMIESGKLPADGLVTITHVIYGLHAFTVITGLLSPMLIVTAFLTGWPSILAVVLNYIKRSEARGTYLESHFRWQIRTFWFALLWVVVAWLLVFTLIGIPLAIVVVSIAGLWVLYRVARGWLRLNDKLAMPV</sequence>
<accession>A0A401JZS1</accession>
<dbReference type="RefSeq" id="WP_124705945.1">
    <property type="nucleotide sequence ID" value="NZ_BGOW01000036.1"/>
</dbReference>
<feature type="transmembrane region" description="Helical" evidence="1">
    <location>
        <begin position="12"/>
        <end position="33"/>
    </location>
</feature>
<feature type="transmembrane region" description="Helical" evidence="1">
    <location>
        <begin position="81"/>
        <end position="114"/>
    </location>
</feature>
<keyword evidence="1" id="KW-0472">Membrane</keyword>
<proteinExistence type="predicted"/>
<organism evidence="2 3">
    <name type="scientific">Sulfuriferula multivorans</name>
    <dbReference type="NCBI Taxonomy" id="1559896"/>
    <lineage>
        <taxon>Bacteria</taxon>
        <taxon>Pseudomonadati</taxon>
        <taxon>Pseudomonadota</taxon>
        <taxon>Betaproteobacteria</taxon>
        <taxon>Nitrosomonadales</taxon>
        <taxon>Sulfuricellaceae</taxon>
        <taxon>Sulfuriferula</taxon>
    </lineage>
</organism>
<dbReference type="AlphaFoldDB" id="A0A401JZS1"/>
<dbReference type="OrthoDB" id="5405464at2"/>
<evidence type="ECO:0000313" key="2">
    <source>
        <dbReference type="EMBL" id="GCB02199.1"/>
    </source>
</evidence>
<gene>
    <name evidence="2" type="ORF">SFMTTN_3019</name>
</gene>
<keyword evidence="1 2" id="KW-0812">Transmembrane</keyword>
<dbReference type="Proteomes" id="UP000286806">
    <property type="component" value="Unassembled WGS sequence"/>
</dbReference>
<reference evidence="2 3" key="1">
    <citation type="journal article" date="2019" name="Front. Microbiol.">
        <title>Genomes of Neutrophilic Sulfur-Oxidizing Chemolithoautotrophs Representing 9 Proteobacterial Species From 8 Genera.</title>
        <authorList>
            <person name="Watanabe T."/>
            <person name="Kojima H."/>
            <person name="Umezawa K."/>
            <person name="Hori C."/>
            <person name="Takasuka T.E."/>
            <person name="Kato Y."/>
            <person name="Fukui M."/>
        </authorList>
    </citation>
    <scope>NUCLEOTIDE SEQUENCE [LARGE SCALE GENOMIC DNA]</scope>
    <source>
        <strain evidence="2 3">TTN</strain>
    </source>
</reference>
<keyword evidence="1" id="KW-1133">Transmembrane helix</keyword>
<dbReference type="EMBL" id="BGOW01000036">
    <property type="protein sequence ID" value="GCB02199.1"/>
    <property type="molecule type" value="Genomic_DNA"/>
</dbReference>
<keyword evidence="3" id="KW-1185">Reference proteome</keyword>
<protein>
    <submittedName>
        <fullName evidence="2">Probable transmembrane protein</fullName>
    </submittedName>
</protein>
<name>A0A401JZS1_9PROT</name>